<evidence type="ECO:0000256" key="4">
    <source>
        <dbReference type="ARBA" id="ARBA00023125"/>
    </source>
</evidence>
<feature type="domain" description="Myb-like" evidence="8">
    <location>
        <begin position="62"/>
        <end position="112"/>
    </location>
</feature>
<dbReference type="Pfam" id="PF06640">
    <property type="entry name" value="P_C"/>
    <property type="match status" value="3"/>
</dbReference>
<keyword evidence="5" id="KW-0804">Transcription</keyword>
<keyword evidence="2" id="KW-0677">Repeat</keyword>
<dbReference type="InterPro" id="IPR015495">
    <property type="entry name" value="Myb_TF_plants"/>
</dbReference>
<dbReference type="InterPro" id="IPR001005">
    <property type="entry name" value="SANT/Myb"/>
</dbReference>
<dbReference type="PROSITE" id="PS50090">
    <property type="entry name" value="MYB_LIKE"/>
    <property type="match status" value="2"/>
</dbReference>
<comment type="subcellular location">
    <subcellularLocation>
        <location evidence="1">Nucleus</location>
    </subcellularLocation>
</comment>
<accession>A0A811MDW7</accession>
<dbReference type="Gene3D" id="1.10.10.60">
    <property type="entry name" value="Homeodomain-like"/>
    <property type="match status" value="2"/>
</dbReference>
<dbReference type="GO" id="GO:0045893">
    <property type="term" value="P:positive regulation of DNA-templated transcription"/>
    <property type="evidence" value="ECO:0007669"/>
    <property type="project" value="UniProtKB-ARBA"/>
</dbReference>
<dbReference type="InterPro" id="IPR010588">
    <property type="entry name" value="Myb-rel_proteinP/Y1_C"/>
</dbReference>
<feature type="compositionally biased region" description="Low complexity" evidence="7">
    <location>
        <begin position="150"/>
        <end position="160"/>
    </location>
</feature>
<dbReference type="PANTHER" id="PTHR47999:SF6">
    <property type="entry name" value="MYB-RELATED PROTEIN P"/>
    <property type="match status" value="1"/>
</dbReference>
<reference evidence="10" key="1">
    <citation type="submission" date="2020-10" db="EMBL/GenBank/DDBJ databases">
        <authorList>
            <person name="Han B."/>
            <person name="Lu T."/>
            <person name="Zhao Q."/>
            <person name="Huang X."/>
            <person name="Zhao Y."/>
        </authorList>
    </citation>
    <scope>NUCLEOTIDE SEQUENCE</scope>
</reference>
<dbReference type="GO" id="GO:0043565">
    <property type="term" value="F:sequence-specific DNA binding"/>
    <property type="evidence" value="ECO:0007669"/>
    <property type="project" value="UniProtKB-ARBA"/>
</dbReference>
<evidence type="ECO:0000256" key="3">
    <source>
        <dbReference type="ARBA" id="ARBA00023015"/>
    </source>
</evidence>
<evidence type="ECO:0000259" key="8">
    <source>
        <dbReference type="PROSITE" id="PS50090"/>
    </source>
</evidence>
<sequence>MGRAPCCEKVGLKRGRWTAEEDQILANYIAEHGEGSWRSLPKNAGLLRCGKSCRLRWINYLRADVKRGNISKEEEDIIIKLHATLGNRWSLIASHLPGRTDNEIKNHWNSHLSRQIHTYRRKYTAGPDNTITIDMSKLHSADKRRGGRTPGRSPRSASSSRKSKSKQPDPEPELESGDAKGTSSPATVTIDMSKLRSDDKRRGDRTPGRSPKSATSSSTTKSNQPDPEPEPESGDAKGASSPATAATLAAHGDGARSGSGSEGPCSDDATGPWVLDPIELPDLWEALMSIGAGHDSTVTPEGLEFDALIAQQQQRQHGRGAFTEDATGPWVLDPMELGDLWEAESEIDALTSSTDAALEGFDAVGGEAQVDDLFDMDWDGFAAHLWGGPEHNDHSAELQQAAEPQAAAAACTPDEHELEAFETWLLSDSF</sequence>
<feature type="compositionally biased region" description="Basic and acidic residues" evidence="7">
    <location>
        <begin position="193"/>
        <end position="207"/>
    </location>
</feature>
<evidence type="ECO:0000256" key="5">
    <source>
        <dbReference type="ARBA" id="ARBA00023163"/>
    </source>
</evidence>
<keyword evidence="6" id="KW-0539">Nucleus</keyword>
<feature type="compositionally biased region" description="Low complexity" evidence="7">
    <location>
        <begin position="239"/>
        <end position="250"/>
    </location>
</feature>
<dbReference type="GO" id="GO:0006950">
    <property type="term" value="P:response to stress"/>
    <property type="evidence" value="ECO:0007669"/>
    <property type="project" value="UniProtKB-ARBA"/>
</dbReference>
<dbReference type="InterPro" id="IPR009057">
    <property type="entry name" value="Homeodomain-like_sf"/>
</dbReference>
<organism evidence="10 11">
    <name type="scientific">Miscanthus lutarioriparius</name>
    <dbReference type="NCBI Taxonomy" id="422564"/>
    <lineage>
        <taxon>Eukaryota</taxon>
        <taxon>Viridiplantae</taxon>
        <taxon>Streptophyta</taxon>
        <taxon>Embryophyta</taxon>
        <taxon>Tracheophyta</taxon>
        <taxon>Spermatophyta</taxon>
        <taxon>Magnoliopsida</taxon>
        <taxon>Liliopsida</taxon>
        <taxon>Poales</taxon>
        <taxon>Poaceae</taxon>
        <taxon>PACMAD clade</taxon>
        <taxon>Panicoideae</taxon>
        <taxon>Andropogonodae</taxon>
        <taxon>Andropogoneae</taxon>
        <taxon>Saccharinae</taxon>
        <taxon>Miscanthus</taxon>
    </lineage>
</organism>
<dbReference type="GO" id="GO:0046148">
    <property type="term" value="P:pigment biosynthetic process"/>
    <property type="evidence" value="ECO:0007669"/>
    <property type="project" value="UniProtKB-ARBA"/>
</dbReference>
<feature type="domain" description="HTH myb-type" evidence="9">
    <location>
        <begin position="62"/>
        <end position="116"/>
    </location>
</feature>
<dbReference type="InterPro" id="IPR017930">
    <property type="entry name" value="Myb_dom"/>
</dbReference>
<gene>
    <name evidence="10" type="ORF">NCGR_LOCUS1513</name>
</gene>
<proteinExistence type="predicted"/>
<dbReference type="Pfam" id="PF00249">
    <property type="entry name" value="Myb_DNA-binding"/>
    <property type="match status" value="2"/>
</dbReference>
<evidence type="ECO:0000313" key="10">
    <source>
        <dbReference type="EMBL" id="CAD6203310.1"/>
    </source>
</evidence>
<dbReference type="SMART" id="SM00717">
    <property type="entry name" value="SANT"/>
    <property type="match status" value="2"/>
</dbReference>
<evidence type="ECO:0000256" key="6">
    <source>
        <dbReference type="ARBA" id="ARBA00023242"/>
    </source>
</evidence>
<dbReference type="OrthoDB" id="735895at2759"/>
<dbReference type="Proteomes" id="UP000604825">
    <property type="component" value="Unassembled WGS sequence"/>
</dbReference>
<evidence type="ECO:0000313" key="11">
    <source>
        <dbReference type="Proteomes" id="UP000604825"/>
    </source>
</evidence>
<keyword evidence="3" id="KW-0805">Transcription regulation</keyword>
<feature type="region of interest" description="Disordered" evidence="7">
    <location>
        <begin position="126"/>
        <end position="274"/>
    </location>
</feature>
<evidence type="ECO:0000256" key="1">
    <source>
        <dbReference type="ARBA" id="ARBA00004123"/>
    </source>
</evidence>
<feature type="compositionally biased region" description="Low complexity" evidence="7">
    <location>
        <begin position="210"/>
        <end position="222"/>
    </location>
</feature>
<dbReference type="EMBL" id="CAJGYO010000001">
    <property type="protein sequence ID" value="CAD6203310.1"/>
    <property type="molecule type" value="Genomic_DNA"/>
</dbReference>
<dbReference type="SUPFAM" id="SSF46689">
    <property type="entry name" value="Homeodomain-like"/>
    <property type="match status" value="1"/>
</dbReference>
<keyword evidence="4" id="KW-0238">DNA-binding</keyword>
<evidence type="ECO:0000259" key="9">
    <source>
        <dbReference type="PROSITE" id="PS51294"/>
    </source>
</evidence>
<dbReference type="FunFam" id="1.10.10.60:FF:000231">
    <property type="entry name" value="Myb transcription factor"/>
    <property type="match status" value="1"/>
</dbReference>
<comment type="caution">
    <text evidence="10">The sequence shown here is derived from an EMBL/GenBank/DDBJ whole genome shotgun (WGS) entry which is preliminary data.</text>
</comment>
<dbReference type="PANTHER" id="PTHR47999">
    <property type="entry name" value="TRANSCRIPTION FACTOR MYB8-RELATED-RELATED"/>
    <property type="match status" value="1"/>
</dbReference>
<feature type="domain" description="Myb-like" evidence="8">
    <location>
        <begin position="9"/>
        <end position="61"/>
    </location>
</feature>
<evidence type="ECO:0000256" key="2">
    <source>
        <dbReference type="ARBA" id="ARBA00022737"/>
    </source>
</evidence>
<dbReference type="FunFam" id="1.10.10.60:FF:000121">
    <property type="entry name" value="Myb transcription factor"/>
    <property type="match status" value="1"/>
</dbReference>
<dbReference type="CDD" id="cd00167">
    <property type="entry name" value="SANT"/>
    <property type="match status" value="2"/>
</dbReference>
<feature type="domain" description="HTH myb-type" evidence="9">
    <location>
        <begin position="9"/>
        <end position="61"/>
    </location>
</feature>
<dbReference type="PROSITE" id="PS51294">
    <property type="entry name" value="HTH_MYB"/>
    <property type="match status" value="2"/>
</dbReference>
<evidence type="ECO:0000256" key="7">
    <source>
        <dbReference type="SAM" id="MobiDB-lite"/>
    </source>
</evidence>
<dbReference type="GO" id="GO:0005634">
    <property type="term" value="C:nucleus"/>
    <property type="evidence" value="ECO:0007669"/>
    <property type="project" value="UniProtKB-SubCell"/>
</dbReference>
<protein>
    <submittedName>
        <fullName evidence="10">Uncharacterized protein</fullName>
    </submittedName>
</protein>
<keyword evidence="11" id="KW-1185">Reference proteome</keyword>
<dbReference type="AlphaFoldDB" id="A0A811MDW7"/>
<name>A0A811MDW7_9POAL</name>